<dbReference type="EMBL" id="QJRE01000082">
    <property type="protein sequence ID" value="NWL44500.1"/>
    <property type="molecule type" value="Genomic_DNA"/>
</dbReference>
<accession>A0ABD6MWH6</accession>
<proteinExistence type="predicted"/>
<name>A0ABD6MWH6_9PSED</name>
<evidence type="ECO:0000313" key="2">
    <source>
        <dbReference type="Proteomes" id="UP000704738"/>
    </source>
</evidence>
<evidence type="ECO:0000313" key="1">
    <source>
        <dbReference type="EMBL" id="NWL44500.1"/>
    </source>
</evidence>
<reference evidence="1 2" key="1">
    <citation type="submission" date="2018-06" db="EMBL/GenBank/DDBJ databases">
        <title>Bacteria isolated from soil of Wuhan.</title>
        <authorList>
            <person name="Xiang W."/>
            <person name="Huang C."/>
        </authorList>
    </citation>
    <scope>NUCLEOTIDE SEQUENCE [LARGE SCALE GENOMIC DNA]</scope>
    <source>
        <strain evidence="2">xwS4</strain>
    </source>
</reference>
<gene>
    <name evidence="1" type="ORF">DM819_01105</name>
</gene>
<organism evidence="1 2">
    <name type="scientific">Pseudomonas hunanensis</name>
    <dbReference type="NCBI Taxonomy" id="1247546"/>
    <lineage>
        <taxon>Bacteria</taxon>
        <taxon>Pseudomonadati</taxon>
        <taxon>Pseudomonadota</taxon>
        <taxon>Gammaproteobacteria</taxon>
        <taxon>Pseudomonadales</taxon>
        <taxon>Pseudomonadaceae</taxon>
        <taxon>Pseudomonas</taxon>
    </lineage>
</organism>
<evidence type="ECO:0008006" key="3">
    <source>
        <dbReference type="Google" id="ProtNLM"/>
    </source>
</evidence>
<sequence length="94" mass="9694">MCVHHQSGVGAGLPANTVAASKVNGRWKLARRPGLFAGKPAPTTACVQPPMWVHHRSGVGAGLPANTVVAATVNGRWKLASRPGPFAGEPAKRP</sequence>
<comment type="caution">
    <text evidence="1">The sequence shown here is derived from an EMBL/GenBank/DDBJ whole genome shotgun (WGS) entry which is preliminary data.</text>
</comment>
<protein>
    <recommendedName>
        <fullName evidence="3">Diguanylate cyclase</fullName>
    </recommendedName>
</protein>
<dbReference type="AlphaFoldDB" id="A0ABD6MWH6"/>
<dbReference type="Proteomes" id="UP000704738">
    <property type="component" value="Unassembled WGS sequence"/>
</dbReference>